<reference evidence="3" key="1">
    <citation type="journal article" date="2015" name="Proc. Natl. Acad. Sci. U.S.A.">
        <title>Genome sequence of the Asian Tiger mosquito, Aedes albopictus, reveals insights into its biology, genetics, and evolution.</title>
        <authorList>
            <person name="Chen X.G."/>
            <person name="Jiang X."/>
            <person name="Gu J."/>
            <person name="Xu M."/>
            <person name="Wu Y."/>
            <person name="Deng Y."/>
            <person name="Zhang C."/>
            <person name="Bonizzoni M."/>
            <person name="Dermauw W."/>
            <person name="Vontas J."/>
            <person name="Armbruster P."/>
            <person name="Huang X."/>
            <person name="Yang Y."/>
            <person name="Zhang H."/>
            <person name="He W."/>
            <person name="Peng H."/>
            <person name="Liu Y."/>
            <person name="Wu K."/>
            <person name="Chen J."/>
            <person name="Lirakis M."/>
            <person name="Topalis P."/>
            <person name="Van Leeuwen T."/>
            <person name="Hall A.B."/>
            <person name="Jiang X."/>
            <person name="Thorpe C."/>
            <person name="Mueller R.L."/>
            <person name="Sun C."/>
            <person name="Waterhouse R.M."/>
            <person name="Yan G."/>
            <person name="Tu Z.J."/>
            <person name="Fang X."/>
            <person name="James A.A."/>
        </authorList>
    </citation>
    <scope>NUCLEOTIDE SEQUENCE [LARGE SCALE GENOMIC DNA]</scope>
    <source>
        <strain evidence="3">Foshan</strain>
    </source>
</reference>
<dbReference type="Proteomes" id="UP000069940">
    <property type="component" value="Unassembled WGS sequence"/>
</dbReference>
<feature type="compositionally biased region" description="Polar residues" evidence="1">
    <location>
        <begin position="203"/>
        <end position="217"/>
    </location>
</feature>
<proteinExistence type="predicted"/>
<dbReference type="RefSeq" id="XP_062716423.1">
    <property type="nucleotide sequence ID" value="XM_062860439.1"/>
</dbReference>
<protein>
    <recommendedName>
        <fullName evidence="4">Nucleic-acid-binding protein from mobile element jockey</fullName>
    </recommendedName>
</protein>
<name>A0ABM1Y225_AEDAL</name>
<evidence type="ECO:0008006" key="4">
    <source>
        <dbReference type="Google" id="ProtNLM"/>
    </source>
</evidence>
<reference evidence="2" key="2">
    <citation type="submission" date="2025-05" db="UniProtKB">
        <authorList>
            <consortium name="EnsemblMetazoa"/>
        </authorList>
    </citation>
    <scope>IDENTIFICATION</scope>
    <source>
        <strain evidence="2">Foshan</strain>
    </source>
</reference>
<keyword evidence="3" id="KW-1185">Reference proteome</keyword>
<feature type="compositionally biased region" description="Basic residues" evidence="1">
    <location>
        <begin position="192"/>
        <end position="202"/>
    </location>
</feature>
<evidence type="ECO:0000313" key="2">
    <source>
        <dbReference type="EnsemblMetazoa" id="AALFPA23_004956.P6203"/>
    </source>
</evidence>
<accession>A0ABM1Y225</accession>
<sequence length="335" mass="36597">MSGAGGFKNRAVPLVPVLDAVQMNKVHPDGTKTSSNSYRVTFSGSALPSVLVIGLLRLPVRLYEPKVMHCAKCQQLGHTALYCSNKPRCSMCGDQHAEGSCNMEPKCATCGESPPHELSACQKYVEREKRDINSLKQRSRRSYAERLKKIAPVAVSSAHPITSNNIFASLPDDQGSDSEGGEEYTIIETGTKRKRAVAKRHMQQQVSQNAPVTQPAQRNPLAKSRSSGSTKKVSPPGFKFSSGDFPSLPGASKTPVAPVFRPENQQTSQQERRQNSVDLSGKLTLSGIVDIIFETFNVSPTIRSLINMALPFVRPLLKQLASKWPILESFISFDG</sequence>
<evidence type="ECO:0000313" key="3">
    <source>
        <dbReference type="Proteomes" id="UP000069940"/>
    </source>
</evidence>
<evidence type="ECO:0000256" key="1">
    <source>
        <dbReference type="SAM" id="MobiDB-lite"/>
    </source>
</evidence>
<dbReference type="EnsemblMetazoa" id="AALFPA23_004956.R6203">
    <property type="protein sequence ID" value="AALFPA23_004956.P6203"/>
    <property type="gene ID" value="AALFPA23_004956"/>
</dbReference>
<organism evidence="2 3">
    <name type="scientific">Aedes albopictus</name>
    <name type="common">Asian tiger mosquito</name>
    <name type="synonym">Stegomyia albopicta</name>
    <dbReference type="NCBI Taxonomy" id="7160"/>
    <lineage>
        <taxon>Eukaryota</taxon>
        <taxon>Metazoa</taxon>
        <taxon>Ecdysozoa</taxon>
        <taxon>Arthropoda</taxon>
        <taxon>Hexapoda</taxon>
        <taxon>Insecta</taxon>
        <taxon>Pterygota</taxon>
        <taxon>Neoptera</taxon>
        <taxon>Endopterygota</taxon>
        <taxon>Diptera</taxon>
        <taxon>Nematocera</taxon>
        <taxon>Culicoidea</taxon>
        <taxon>Culicidae</taxon>
        <taxon>Culicinae</taxon>
        <taxon>Aedini</taxon>
        <taxon>Aedes</taxon>
        <taxon>Stegomyia</taxon>
    </lineage>
</organism>
<feature type="region of interest" description="Disordered" evidence="1">
    <location>
        <begin position="191"/>
        <end position="277"/>
    </location>
</feature>
<dbReference type="GeneID" id="134291949"/>